<dbReference type="GO" id="GO:0006032">
    <property type="term" value="P:chitin catabolic process"/>
    <property type="evidence" value="ECO:0007669"/>
    <property type="project" value="InterPro"/>
</dbReference>
<dbReference type="GO" id="GO:0004568">
    <property type="term" value="F:chitinase activity"/>
    <property type="evidence" value="ECO:0007669"/>
    <property type="project" value="InterPro"/>
</dbReference>
<reference evidence="2 3" key="1">
    <citation type="submission" date="2020-04" db="EMBL/GenBank/DDBJ databases">
        <title>The Whole Genome Analysis of High salt-tolerant Sphingobium yanoikuyae YC-XJ2 with Aryl organophosphorus flame retardants (aryl-OPFRs)-degrading capacity and characteristics of Related phosphotriesterase.</title>
        <authorList>
            <person name="Li X."/>
        </authorList>
    </citation>
    <scope>NUCLEOTIDE SEQUENCE [LARGE SCALE GENOMIC DNA]</scope>
    <source>
        <strain evidence="2 3">YC-XJ2</strain>
    </source>
</reference>
<dbReference type="Proteomes" id="UP000502611">
    <property type="component" value="Chromosome"/>
</dbReference>
<sequence>MHWKPIQTRLGVVADGIAGPKTYAVLFRAMGARDNANALGKQAARDFVLYGITTPLRIAHFMAQAAHETGGFKWLREIWGPTPAQLRYEGRNDLGNVQPGDGKRFLGRGIFQLTGRANYERAGKAIGQPLASHPELAERPDIAVTTACDYWQSRGLSALADRDDVLAVTKKVNGGTNGLTDRKVQLAKAKGLLL</sequence>
<dbReference type="InterPro" id="IPR023346">
    <property type="entry name" value="Lysozyme-like_dom_sf"/>
</dbReference>
<dbReference type="SUPFAM" id="SSF53955">
    <property type="entry name" value="Lysozyme-like"/>
    <property type="match status" value="1"/>
</dbReference>
<organism evidence="2 3">
    <name type="scientific">Sphingobium yanoikuyae</name>
    <name type="common">Sphingomonas yanoikuyae</name>
    <dbReference type="NCBI Taxonomy" id="13690"/>
    <lineage>
        <taxon>Bacteria</taxon>
        <taxon>Pseudomonadati</taxon>
        <taxon>Pseudomonadota</taxon>
        <taxon>Alphaproteobacteria</taxon>
        <taxon>Sphingomonadales</taxon>
        <taxon>Sphingomonadaceae</taxon>
        <taxon>Sphingobium</taxon>
    </lineage>
</organism>
<protein>
    <submittedName>
        <fullName evidence="2">Glycoside hydrolase family 19 protein</fullName>
    </submittedName>
</protein>
<keyword evidence="2" id="KW-0378">Hydrolase</keyword>
<proteinExistence type="predicted"/>
<dbReference type="Gene3D" id="1.10.530.10">
    <property type="match status" value="1"/>
</dbReference>
<evidence type="ECO:0000313" key="2">
    <source>
        <dbReference type="EMBL" id="QJR01707.1"/>
    </source>
</evidence>
<evidence type="ECO:0000259" key="1">
    <source>
        <dbReference type="Pfam" id="PF00182"/>
    </source>
</evidence>
<evidence type="ECO:0000313" key="3">
    <source>
        <dbReference type="Proteomes" id="UP000502611"/>
    </source>
</evidence>
<dbReference type="Pfam" id="PF00182">
    <property type="entry name" value="Glyco_hydro_19"/>
    <property type="match status" value="1"/>
</dbReference>
<dbReference type="PANTHER" id="PTHR34408">
    <property type="entry name" value="FAMILY PROTEIN, PUTATIVE-RELATED"/>
    <property type="match status" value="1"/>
</dbReference>
<accession>A0A6M4G7S2</accession>
<dbReference type="EMBL" id="CP053021">
    <property type="protein sequence ID" value="QJR01707.1"/>
    <property type="molecule type" value="Genomic_DNA"/>
</dbReference>
<dbReference type="PANTHER" id="PTHR34408:SF1">
    <property type="entry name" value="GLYCOSYL HYDROLASE FAMILY 19 DOMAIN-CONTAINING PROTEIN HI_1415"/>
    <property type="match status" value="1"/>
</dbReference>
<feature type="domain" description="Glycoside hydrolase family 19 catalytic" evidence="1">
    <location>
        <begin position="57"/>
        <end position="153"/>
    </location>
</feature>
<dbReference type="AlphaFoldDB" id="A0A6M4G7S2"/>
<dbReference type="GO" id="GO:0016998">
    <property type="term" value="P:cell wall macromolecule catabolic process"/>
    <property type="evidence" value="ECO:0007669"/>
    <property type="project" value="InterPro"/>
</dbReference>
<gene>
    <name evidence="2" type="ORF">HH800_05570</name>
</gene>
<name>A0A6M4G7S2_SPHYA</name>
<dbReference type="InterPro" id="IPR000726">
    <property type="entry name" value="Glyco_hydro_19_cat"/>
</dbReference>
<dbReference type="InterPro" id="IPR052354">
    <property type="entry name" value="Cell_Wall_Dynamics_Protein"/>
</dbReference>
<dbReference type="RefSeq" id="WP_169860428.1">
    <property type="nucleotide sequence ID" value="NZ_CP053021.1"/>
</dbReference>